<gene>
    <name evidence="4" type="ORF">JQS43_05180</name>
</gene>
<keyword evidence="5" id="KW-1185">Reference proteome</keyword>
<keyword evidence="4" id="KW-0969">Cilium</keyword>
<dbReference type="Pfam" id="PF08666">
    <property type="entry name" value="SAF"/>
    <property type="match status" value="1"/>
</dbReference>
<evidence type="ECO:0000313" key="4">
    <source>
        <dbReference type="EMBL" id="QSB15734.1"/>
    </source>
</evidence>
<evidence type="ECO:0000313" key="5">
    <source>
        <dbReference type="Proteomes" id="UP000662857"/>
    </source>
</evidence>
<dbReference type="InterPro" id="IPR013974">
    <property type="entry name" value="SAF"/>
</dbReference>
<sequence length="250" mass="24944">MSQSNSPISAPTAPALPGGPAHPGAPAAPIPAPVGPRERRVRLGHLALAVALVVVGALGTTFLVTLVAAEGEYLAVAQDVNYGAPINETDLVVVRMSNPQGVQPVPANELARVVGNYATMPLAAGTLLTPAHVTDRPHPGPGEVRLGVSVRSDRLPAQPVQPGNLLLLVETGGPTGDSTEDQPASSARTWEAIVVGVGGDGSDSGLLGGGGGSRTVTLDIVVPARDAPVIAALAADNELSVAVMPGQPGS</sequence>
<keyword evidence="4" id="KW-0282">Flagellum</keyword>
<dbReference type="KEGG" id="nhy:JQS43_05180"/>
<keyword evidence="2" id="KW-0472">Membrane</keyword>
<dbReference type="CDD" id="cd11614">
    <property type="entry name" value="SAF_CpaB_FlgA_like"/>
    <property type="match status" value="1"/>
</dbReference>
<evidence type="ECO:0000256" key="1">
    <source>
        <dbReference type="SAM" id="MobiDB-lite"/>
    </source>
</evidence>
<feature type="domain" description="SAF" evidence="3">
    <location>
        <begin position="71"/>
        <end position="134"/>
    </location>
</feature>
<proteinExistence type="predicted"/>
<keyword evidence="4" id="KW-0966">Cell projection</keyword>
<dbReference type="Proteomes" id="UP000662857">
    <property type="component" value="Chromosome"/>
</dbReference>
<feature type="transmembrane region" description="Helical" evidence="2">
    <location>
        <begin position="46"/>
        <end position="69"/>
    </location>
</feature>
<feature type="region of interest" description="Disordered" evidence="1">
    <location>
        <begin position="1"/>
        <end position="33"/>
    </location>
</feature>
<name>A0A895YD45_9ACTN</name>
<keyword evidence="2" id="KW-1133">Transmembrane helix</keyword>
<organism evidence="4 5">
    <name type="scientific">Natronosporangium hydrolyticum</name>
    <dbReference type="NCBI Taxonomy" id="2811111"/>
    <lineage>
        <taxon>Bacteria</taxon>
        <taxon>Bacillati</taxon>
        <taxon>Actinomycetota</taxon>
        <taxon>Actinomycetes</taxon>
        <taxon>Micromonosporales</taxon>
        <taxon>Micromonosporaceae</taxon>
        <taxon>Natronosporangium</taxon>
    </lineage>
</organism>
<protein>
    <submittedName>
        <fullName evidence="4">Flagellar biosynthesis protein FlgA</fullName>
    </submittedName>
</protein>
<dbReference type="SMART" id="SM00858">
    <property type="entry name" value="SAF"/>
    <property type="match status" value="1"/>
</dbReference>
<evidence type="ECO:0000256" key="2">
    <source>
        <dbReference type="SAM" id="Phobius"/>
    </source>
</evidence>
<evidence type="ECO:0000259" key="3">
    <source>
        <dbReference type="SMART" id="SM00858"/>
    </source>
</evidence>
<accession>A0A895YD45</accession>
<dbReference type="RefSeq" id="WP_239677918.1">
    <property type="nucleotide sequence ID" value="NZ_CP070499.1"/>
</dbReference>
<feature type="compositionally biased region" description="Low complexity" evidence="1">
    <location>
        <begin position="10"/>
        <end position="25"/>
    </location>
</feature>
<reference evidence="4" key="1">
    <citation type="submission" date="2021-02" db="EMBL/GenBank/DDBJ databases">
        <title>Natrosporangium hydrolyticum gen. nov., sp. nov, a haloalkaliphilic actinobacterium from a soda solonchak soil.</title>
        <authorList>
            <person name="Sorokin D.Y."/>
            <person name="Khijniak T.V."/>
            <person name="Zakharycheva A.P."/>
            <person name="Boueva O.V."/>
            <person name="Ariskina E.V."/>
            <person name="Hahnke R.L."/>
            <person name="Bunk B."/>
            <person name="Sproer C."/>
            <person name="Schumann P."/>
            <person name="Evtushenko L.I."/>
            <person name="Kublanov I.V."/>
        </authorList>
    </citation>
    <scope>NUCLEOTIDE SEQUENCE</scope>
    <source>
        <strain evidence="4">DSM 106523</strain>
    </source>
</reference>
<dbReference type="AlphaFoldDB" id="A0A895YD45"/>
<keyword evidence="2" id="KW-0812">Transmembrane</keyword>
<dbReference type="EMBL" id="CP070499">
    <property type="protein sequence ID" value="QSB15734.1"/>
    <property type="molecule type" value="Genomic_DNA"/>
</dbReference>